<feature type="compositionally biased region" description="Basic and acidic residues" evidence="1">
    <location>
        <begin position="1"/>
        <end position="10"/>
    </location>
</feature>
<dbReference type="Proteomes" id="UP001583172">
    <property type="component" value="Unassembled WGS sequence"/>
</dbReference>
<organism evidence="2 3">
    <name type="scientific">Humicola insolens</name>
    <name type="common">Soft-rot fungus</name>
    <dbReference type="NCBI Taxonomy" id="85995"/>
    <lineage>
        <taxon>Eukaryota</taxon>
        <taxon>Fungi</taxon>
        <taxon>Dikarya</taxon>
        <taxon>Ascomycota</taxon>
        <taxon>Pezizomycotina</taxon>
        <taxon>Sordariomycetes</taxon>
        <taxon>Sordariomycetidae</taxon>
        <taxon>Sordariales</taxon>
        <taxon>Chaetomiaceae</taxon>
        <taxon>Mycothermus</taxon>
    </lineage>
</organism>
<keyword evidence="3" id="KW-1185">Reference proteome</keyword>
<gene>
    <name evidence="2" type="ORF">VTJ49DRAFT_6563</name>
</gene>
<proteinExistence type="predicted"/>
<reference evidence="2 3" key="1">
    <citation type="journal article" date="2024" name="Commun. Biol.">
        <title>Comparative genomic analysis of thermophilic fungi reveals convergent evolutionary adaptations and gene losses.</title>
        <authorList>
            <person name="Steindorff A.S."/>
            <person name="Aguilar-Pontes M.V."/>
            <person name="Robinson A.J."/>
            <person name="Andreopoulos B."/>
            <person name="LaButti K."/>
            <person name="Kuo A."/>
            <person name="Mondo S."/>
            <person name="Riley R."/>
            <person name="Otillar R."/>
            <person name="Haridas S."/>
            <person name="Lipzen A."/>
            <person name="Grimwood J."/>
            <person name="Schmutz J."/>
            <person name="Clum A."/>
            <person name="Reid I.D."/>
            <person name="Moisan M.C."/>
            <person name="Butler G."/>
            <person name="Nguyen T.T.M."/>
            <person name="Dewar K."/>
            <person name="Conant G."/>
            <person name="Drula E."/>
            <person name="Henrissat B."/>
            <person name="Hansel C."/>
            <person name="Singer S."/>
            <person name="Hutchinson M.I."/>
            <person name="de Vries R.P."/>
            <person name="Natvig D.O."/>
            <person name="Powell A.J."/>
            <person name="Tsang A."/>
            <person name="Grigoriev I.V."/>
        </authorList>
    </citation>
    <scope>NUCLEOTIDE SEQUENCE [LARGE SCALE GENOMIC DNA]</scope>
    <source>
        <strain evidence="2 3">CBS 620.91</strain>
    </source>
</reference>
<comment type="caution">
    <text evidence="2">The sequence shown here is derived from an EMBL/GenBank/DDBJ whole genome shotgun (WGS) entry which is preliminary data.</text>
</comment>
<dbReference type="EMBL" id="JAZGSY010000063">
    <property type="protein sequence ID" value="KAL1841810.1"/>
    <property type="molecule type" value="Genomic_DNA"/>
</dbReference>
<name>A0ABR3VKA8_HUMIN</name>
<evidence type="ECO:0000313" key="3">
    <source>
        <dbReference type="Proteomes" id="UP001583172"/>
    </source>
</evidence>
<feature type="region of interest" description="Disordered" evidence="1">
    <location>
        <begin position="1"/>
        <end position="30"/>
    </location>
</feature>
<evidence type="ECO:0000313" key="2">
    <source>
        <dbReference type="EMBL" id="KAL1841810.1"/>
    </source>
</evidence>
<sequence length="104" mass="11828">MIRPFNRETTPEMSSDEGAGTPKHSKGLGIADAIRTLKAKREQRRREEAHANTLASLRRWEMLQITQGTATRGDEYFDDTDYCSCERLKMVAQMDFGSDELAMV</sequence>
<protein>
    <submittedName>
        <fullName evidence="2">Uncharacterized protein</fullName>
    </submittedName>
</protein>
<accession>A0ABR3VKA8</accession>
<evidence type="ECO:0000256" key="1">
    <source>
        <dbReference type="SAM" id="MobiDB-lite"/>
    </source>
</evidence>